<keyword evidence="2" id="KW-0805">Transcription regulation</keyword>
<accession>A0A328TWE5</accession>
<evidence type="ECO:0000256" key="4">
    <source>
        <dbReference type="ARBA" id="ARBA00023159"/>
    </source>
</evidence>
<dbReference type="SMART" id="SM00342">
    <property type="entry name" value="HTH_ARAC"/>
    <property type="match status" value="1"/>
</dbReference>
<comment type="caution">
    <text evidence="7">The sequence shown here is derived from an EMBL/GenBank/DDBJ whole genome shotgun (WGS) entry which is preliminary data.</text>
</comment>
<dbReference type="Gene3D" id="1.10.10.60">
    <property type="entry name" value="Homeodomain-like"/>
    <property type="match status" value="2"/>
</dbReference>
<evidence type="ECO:0000256" key="3">
    <source>
        <dbReference type="ARBA" id="ARBA00023125"/>
    </source>
</evidence>
<dbReference type="PROSITE" id="PS01124">
    <property type="entry name" value="HTH_ARAC_FAMILY_2"/>
    <property type="match status" value="1"/>
</dbReference>
<keyword evidence="3" id="KW-0238">DNA-binding</keyword>
<dbReference type="GO" id="GO:0043565">
    <property type="term" value="F:sequence-specific DNA binding"/>
    <property type="evidence" value="ECO:0007669"/>
    <property type="project" value="InterPro"/>
</dbReference>
<sequence>MYEAQFLARPDFDRFPAYPIGIGHIYDEPNHLVNGIRYGADHYNIHVVAKGTGWLRTKAGSIELKPGMGFLYAEDQEQHFGSDPDDPWEVWWIYLRGEGMNDLIGEKRVGDVWAFAYDRGERLHALLQELWQAAAVNDMAAVPRHAAILYELVLELVLHSTDLDAPGEPGLVQAIKRAADFMRMHCAKDLPLQKLADQCGISPAYFSRTFHAQMGMPPLAYLNRQRIELSKQMLITTAKPVKQIAQEVGFSKPSYYIERFRLAEGVTPALFRDRYMKPDA</sequence>
<dbReference type="InterPro" id="IPR050204">
    <property type="entry name" value="AraC_XylS_family_regulators"/>
</dbReference>
<organism evidence="7 8">
    <name type="scientific">Paenibacillus montanisoli</name>
    <dbReference type="NCBI Taxonomy" id="2081970"/>
    <lineage>
        <taxon>Bacteria</taxon>
        <taxon>Bacillati</taxon>
        <taxon>Bacillota</taxon>
        <taxon>Bacilli</taxon>
        <taxon>Bacillales</taxon>
        <taxon>Paenibacillaceae</taxon>
        <taxon>Paenibacillus</taxon>
    </lineage>
</organism>
<evidence type="ECO:0000256" key="2">
    <source>
        <dbReference type="ARBA" id="ARBA00023015"/>
    </source>
</evidence>
<dbReference type="Proteomes" id="UP000249260">
    <property type="component" value="Unassembled WGS sequence"/>
</dbReference>
<dbReference type="SUPFAM" id="SSF51215">
    <property type="entry name" value="Regulatory protein AraC"/>
    <property type="match status" value="1"/>
</dbReference>
<feature type="domain" description="HTH araC/xylS-type" evidence="6">
    <location>
        <begin position="176"/>
        <end position="274"/>
    </location>
</feature>
<dbReference type="Gene3D" id="2.60.120.280">
    <property type="entry name" value="Regulatory protein AraC"/>
    <property type="match status" value="1"/>
</dbReference>
<dbReference type="PROSITE" id="PS00041">
    <property type="entry name" value="HTH_ARAC_FAMILY_1"/>
    <property type="match status" value="1"/>
</dbReference>
<dbReference type="Pfam" id="PF02311">
    <property type="entry name" value="AraC_binding"/>
    <property type="match status" value="1"/>
</dbReference>
<dbReference type="InterPro" id="IPR009057">
    <property type="entry name" value="Homeodomain-like_sf"/>
</dbReference>
<dbReference type="GO" id="GO:0003700">
    <property type="term" value="F:DNA-binding transcription factor activity"/>
    <property type="evidence" value="ECO:0007669"/>
    <property type="project" value="InterPro"/>
</dbReference>
<name>A0A328TWE5_9BACL</name>
<evidence type="ECO:0000313" key="8">
    <source>
        <dbReference type="Proteomes" id="UP000249260"/>
    </source>
</evidence>
<reference evidence="7 8" key="1">
    <citation type="submission" date="2018-06" db="EMBL/GenBank/DDBJ databases">
        <title>Paenibacillus montanisoli sp. nov., isolated from mountain area soil.</title>
        <authorList>
            <person name="Wu M."/>
        </authorList>
    </citation>
    <scope>NUCLEOTIDE SEQUENCE [LARGE SCALE GENOMIC DNA]</scope>
    <source>
        <strain evidence="7 8">RA17</strain>
    </source>
</reference>
<evidence type="ECO:0000259" key="6">
    <source>
        <dbReference type="PROSITE" id="PS01124"/>
    </source>
</evidence>
<dbReference type="PANTHER" id="PTHR46796">
    <property type="entry name" value="HTH-TYPE TRANSCRIPTIONAL ACTIVATOR RHAS-RELATED"/>
    <property type="match status" value="1"/>
</dbReference>
<dbReference type="InterPro" id="IPR018062">
    <property type="entry name" value="HTH_AraC-typ_CS"/>
</dbReference>
<evidence type="ECO:0000256" key="5">
    <source>
        <dbReference type="ARBA" id="ARBA00023163"/>
    </source>
</evidence>
<keyword evidence="4" id="KW-0010">Activator</keyword>
<proteinExistence type="predicted"/>
<dbReference type="SUPFAM" id="SSF46689">
    <property type="entry name" value="Homeodomain-like"/>
    <property type="match status" value="2"/>
</dbReference>
<keyword evidence="1" id="KW-0963">Cytoplasm</keyword>
<dbReference type="InterPro" id="IPR003313">
    <property type="entry name" value="AraC-bd"/>
</dbReference>
<dbReference type="OrthoDB" id="9813413at2"/>
<dbReference type="PANTHER" id="PTHR46796:SF13">
    <property type="entry name" value="HTH-TYPE TRANSCRIPTIONAL ACTIVATOR RHAS"/>
    <property type="match status" value="1"/>
</dbReference>
<evidence type="ECO:0000313" key="7">
    <source>
        <dbReference type="EMBL" id="RAP74680.1"/>
    </source>
</evidence>
<keyword evidence="8" id="KW-1185">Reference proteome</keyword>
<protein>
    <recommendedName>
        <fullName evidence="6">HTH araC/xylS-type domain-containing protein</fullName>
    </recommendedName>
</protein>
<dbReference type="AlphaFoldDB" id="A0A328TWE5"/>
<keyword evidence="5" id="KW-0804">Transcription</keyword>
<dbReference type="InterPro" id="IPR037923">
    <property type="entry name" value="HTH-like"/>
</dbReference>
<evidence type="ECO:0000256" key="1">
    <source>
        <dbReference type="ARBA" id="ARBA00022490"/>
    </source>
</evidence>
<dbReference type="EMBL" id="QLUW01000004">
    <property type="protein sequence ID" value="RAP74680.1"/>
    <property type="molecule type" value="Genomic_DNA"/>
</dbReference>
<dbReference type="RefSeq" id="WP_112884468.1">
    <property type="nucleotide sequence ID" value="NZ_QLUW01000004.1"/>
</dbReference>
<gene>
    <name evidence="7" type="ORF">DL346_21795</name>
</gene>
<dbReference type="Pfam" id="PF12833">
    <property type="entry name" value="HTH_18"/>
    <property type="match status" value="1"/>
</dbReference>
<dbReference type="InterPro" id="IPR018060">
    <property type="entry name" value="HTH_AraC"/>
</dbReference>